<reference evidence="1 2" key="1">
    <citation type="journal article" date="2014" name="Am. J. Bot.">
        <title>Genome assembly and annotation for red clover (Trifolium pratense; Fabaceae).</title>
        <authorList>
            <person name="Istvanek J."/>
            <person name="Jaros M."/>
            <person name="Krenek A."/>
            <person name="Repkova J."/>
        </authorList>
    </citation>
    <scope>NUCLEOTIDE SEQUENCE [LARGE SCALE GENOMIC DNA]</scope>
    <source>
        <strain evidence="2">cv. Tatra</strain>
        <tissue evidence="1">Young leaves</tissue>
    </source>
</reference>
<evidence type="ECO:0000313" key="1">
    <source>
        <dbReference type="EMBL" id="PNX67460.1"/>
    </source>
</evidence>
<gene>
    <name evidence="1" type="ORF">L195_g063527</name>
</gene>
<evidence type="ECO:0000313" key="2">
    <source>
        <dbReference type="Proteomes" id="UP000236291"/>
    </source>
</evidence>
<proteinExistence type="predicted"/>
<feature type="non-terminal residue" evidence="1">
    <location>
        <position position="39"/>
    </location>
</feature>
<accession>A0A2K3KMF6</accession>
<dbReference type="Proteomes" id="UP000236291">
    <property type="component" value="Unassembled WGS sequence"/>
</dbReference>
<comment type="caution">
    <text evidence="1">The sequence shown here is derived from an EMBL/GenBank/DDBJ whole genome shotgun (WGS) entry which is preliminary data.</text>
</comment>
<sequence length="39" mass="4638">MAFVVWNEWFTVHQLQYHSIPVGDPISVRWEKPGVGWIK</sequence>
<reference evidence="1 2" key="2">
    <citation type="journal article" date="2017" name="Front. Plant Sci.">
        <title>Gene Classification and Mining of Molecular Markers Useful in Red Clover (Trifolium pratense) Breeding.</title>
        <authorList>
            <person name="Istvanek J."/>
            <person name="Dluhosova J."/>
            <person name="Dluhos P."/>
            <person name="Patkova L."/>
            <person name="Nedelnik J."/>
            <person name="Repkova J."/>
        </authorList>
    </citation>
    <scope>NUCLEOTIDE SEQUENCE [LARGE SCALE GENOMIC DNA]</scope>
    <source>
        <strain evidence="2">cv. Tatra</strain>
        <tissue evidence="1">Young leaves</tissue>
    </source>
</reference>
<name>A0A2K3KMF6_TRIPR</name>
<dbReference type="AlphaFoldDB" id="A0A2K3KMF6"/>
<protein>
    <submittedName>
        <fullName evidence="1">Uncharacterized protein</fullName>
    </submittedName>
</protein>
<organism evidence="1 2">
    <name type="scientific">Trifolium pratense</name>
    <name type="common">Red clover</name>
    <dbReference type="NCBI Taxonomy" id="57577"/>
    <lineage>
        <taxon>Eukaryota</taxon>
        <taxon>Viridiplantae</taxon>
        <taxon>Streptophyta</taxon>
        <taxon>Embryophyta</taxon>
        <taxon>Tracheophyta</taxon>
        <taxon>Spermatophyta</taxon>
        <taxon>Magnoliopsida</taxon>
        <taxon>eudicotyledons</taxon>
        <taxon>Gunneridae</taxon>
        <taxon>Pentapetalae</taxon>
        <taxon>rosids</taxon>
        <taxon>fabids</taxon>
        <taxon>Fabales</taxon>
        <taxon>Fabaceae</taxon>
        <taxon>Papilionoideae</taxon>
        <taxon>50 kb inversion clade</taxon>
        <taxon>NPAAA clade</taxon>
        <taxon>Hologalegina</taxon>
        <taxon>IRL clade</taxon>
        <taxon>Trifolieae</taxon>
        <taxon>Trifolium</taxon>
    </lineage>
</organism>
<dbReference type="EMBL" id="ASHM01209912">
    <property type="protein sequence ID" value="PNX67460.1"/>
    <property type="molecule type" value="Genomic_DNA"/>
</dbReference>